<comment type="similarity">
    <text evidence="3">Belongs to the CENP-K/MCM22 family.</text>
</comment>
<evidence type="ECO:0000256" key="1">
    <source>
        <dbReference type="ARBA" id="ARBA00004123"/>
    </source>
</evidence>
<protein>
    <submittedName>
        <fullName evidence="9">Uncharacterized protein</fullName>
    </submittedName>
</protein>
<dbReference type="VEuPathDB" id="FungiDB:UMAG_05821"/>
<evidence type="ECO:0000256" key="2">
    <source>
        <dbReference type="ARBA" id="ARBA00004584"/>
    </source>
</evidence>
<evidence type="ECO:0000313" key="10">
    <source>
        <dbReference type="Proteomes" id="UP000000561"/>
    </source>
</evidence>
<dbReference type="GO" id="GO:0000775">
    <property type="term" value="C:chromosome, centromeric region"/>
    <property type="evidence" value="ECO:0007669"/>
    <property type="project" value="UniProtKB-SubCell"/>
</dbReference>
<dbReference type="Proteomes" id="UP000000561">
    <property type="component" value="Chromosome 20"/>
</dbReference>
<dbReference type="RefSeq" id="XP_011392189.1">
    <property type="nucleotide sequence ID" value="XM_011393887.1"/>
</dbReference>
<accession>A0A0D1DU34</accession>
<dbReference type="GeneID" id="23565603"/>
<keyword evidence="5" id="KW-0175">Coiled coil</keyword>
<feature type="region of interest" description="Disordered" evidence="8">
    <location>
        <begin position="21"/>
        <end position="49"/>
    </location>
</feature>
<evidence type="ECO:0000256" key="8">
    <source>
        <dbReference type="SAM" id="MobiDB-lite"/>
    </source>
</evidence>
<evidence type="ECO:0000256" key="5">
    <source>
        <dbReference type="ARBA" id="ARBA00023054"/>
    </source>
</evidence>
<dbReference type="PANTHER" id="PTHR14401">
    <property type="entry name" value="CENTROMERE PROTEIN K"/>
    <property type="match status" value="1"/>
</dbReference>
<organism evidence="9 10">
    <name type="scientific">Mycosarcoma maydis</name>
    <name type="common">Corn smut fungus</name>
    <name type="synonym">Ustilago maydis</name>
    <dbReference type="NCBI Taxonomy" id="5270"/>
    <lineage>
        <taxon>Eukaryota</taxon>
        <taxon>Fungi</taxon>
        <taxon>Dikarya</taxon>
        <taxon>Basidiomycota</taxon>
        <taxon>Ustilaginomycotina</taxon>
        <taxon>Ustilaginomycetes</taxon>
        <taxon>Ustilaginales</taxon>
        <taxon>Ustilaginaceae</taxon>
        <taxon>Mycosarcoma</taxon>
    </lineage>
</organism>
<dbReference type="eggNOG" id="ENOG502SBUH">
    <property type="taxonomic scope" value="Eukaryota"/>
</dbReference>
<keyword evidence="10" id="KW-1185">Reference proteome</keyword>
<dbReference type="EMBL" id="CM003159">
    <property type="protein sequence ID" value="KIS66080.1"/>
    <property type="molecule type" value="Genomic_DNA"/>
</dbReference>
<dbReference type="KEGG" id="uma:UMAG_05821"/>
<dbReference type="AlphaFoldDB" id="A0A0D1DU34"/>
<gene>
    <name evidence="9" type="ORF">UMAG_05821</name>
</gene>
<evidence type="ECO:0000256" key="3">
    <source>
        <dbReference type="ARBA" id="ARBA00005795"/>
    </source>
</evidence>
<dbReference type="GO" id="GO:0051382">
    <property type="term" value="P:kinetochore assembly"/>
    <property type="evidence" value="ECO:0007669"/>
    <property type="project" value="InterPro"/>
</dbReference>
<dbReference type="InterPro" id="IPR020993">
    <property type="entry name" value="Centromere_CenpK"/>
</dbReference>
<dbReference type="GO" id="GO:0000070">
    <property type="term" value="P:mitotic sister chromatid segregation"/>
    <property type="evidence" value="ECO:0000318"/>
    <property type="project" value="GO_Central"/>
</dbReference>
<keyword evidence="6" id="KW-0539">Nucleus</keyword>
<dbReference type="PANTHER" id="PTHR14401:SF6">
    <property type="entry name" value="CENTROMERE PROTEIN K"/>
    <property type="match status" value="1"/>
</dbReference>
<dbReference type="OMA" id="EFMNQAW"/>
<name>A0A0D1DU34_MYCMD</name>
<dbReference type="GO" id="GO:0005634">
    <property type="term" value="C:nucleus"/>
    <property type="evidence" value="ECO:0007669"/>
    <property type="project" value="UniProtKB-SubCell"/>
</dbReference>
<dbReference type="InParanoid" id="A0A0D1DU34"/>
<reference evidence="9 10" key="1">
    <citation type="journal article" date="2006" name="Nature">
        <title>Insights from the genome of the biotrophic fungal plant pathogen Ustilago maydis.</title>
        <authorList>
            <person name="Kamper J."/>
            <person name="Kahmann R."/>
            <person name="Bolker M."/>
            <person name="Ma L.J."/>
            <person name="Brefort T."/>
            <person name="Saville B.J."/>
            <person name="Banuett F."/>
            <person name="Kronstad J.W."/>
            <person name="Gold S.E."/>
            <person name="Muller O."/>
            <person name="Perlin M.H."/>
            <person name="Wosten H.A."/>
            <person name="de Vries R."/>
            <person name="Ruiz-Herrera J."/>
            <person name="Reynaga-Pena C.G."/>
            <person name="Snetselaar K."/>
            <person name="McCann M."/>
            <person name="Perez-Martin J."/>
            <person name="Feldbrugge M."/>
            <person name="Basse C.W."/>
            <person name="Steinberg G."/>
            <person name="Ibeas J.I."/>
            <person name="Holloman W."/>
            <person name="Guzman P."/>
            <person name="Farman M."/>
            <person name="Stajich J.E."/>
            <person name="Sentandreu R."/>
            <person name="Gonzalez-Prieto J.M."/>
            <person name="Kennell J.C."/>
            <person name="Molina L."/>
            <person name="Schirawski J."/>
            <person name="Mendoza-Mendoza A."/>
            <person name="Greilinger D."/>
            <person name="Munch K."/>
            <person name="Rossel N."/>
            <person name="Scherer M."/>
            <person name="Vranes M."/>
            <person name="Ladendorf O."/>
            <person name="Vincon V."/>
            <person name="Fuchs U."/>
            <person name="Sandrock B."/>
            <person name="Meng S."/>
            <person name="Ho E.C."/>
            <person name="Cahill M.J."/>
            <person name="Boyce K.J."/>
            <person name="Klose J."/>
            <person name="Klosterman S.J."/>
            <person name="Deelstra H.J."/>
            <person name="Ortiz-Castellanos L."/>
            <person name="Li W."/>
            <person name="Sanchez-Alonso P."/>
            <person name="Schreier P.H."/>
            <person name="Hauser-Hahn I."/>
            <person name="Vaupel M."/>
            <person name="Koopmann E."/>
            <person name="Friedrich G."/>
            <person name="Voss H."/>
            <person name="Schluter T."/>
            <person name="Margolis J."/>
            <person name="Platt D."/>
            <person name="Swimmer C."/>
            <person name="Gnirke A."/>
            <person name="Chen F."/>
            <person name="Vysotskaia V."/>
            <person name="Mannhaupt G."/>
            <person name="Guldener U."/>
            <person name="Munsterkotter M."/>
            <person name="Haase D."/>
            <person name="Oesterheld M."/>
            <person name="Mewes H.W."/>
            <person name="Mauceli E.W."/>
            <person name="DeCaprio D."/>
            <person name="Wade C.M."/>
            <person name="Butler J."/>
            <person name="Young S."/>
            <person name="Jaffe D.B."/>
            <person name="Calvo S."/>
            <person name="Nusbaum C."/>
            <person name="Galagan J."/>
            <person name="Birren B.W."/>
        </authorList>
    </citation>
    <scope>NUCLEOTIDE SEQUENCE [LARGE SCALE GENOMIC DNA]</scope>
    <source>
        <strain evidence="10">DSM 14603 / FGSC 9021 / UM521</strain>
    </source>
</reference>
<evidence type="ECO:0000256" key="4">
    <source>
        <dbReference type="ARBA" id="ARBA00022454"/>
    </source>
</evidence>
<evidence type="ECO:0000313" key="9">
    <source>
        <dbReference type="EMBL" id="KIS66080.1"/>
    </source>
</evidence>
<comment type="subcellular location">
    <subcellularLocation>
        <location evidence="2">Chromosome</location>
        <location evidence="2">Centromere</location>
    </subcellularLocation>
    <subcellularLocation>
        <location evidence="1">Nucleus</location>
    </subcellularLocation>
</comment>
<sequence length="313" mass="35479">MEGTAYHDLAGLLRQAALQEAASRAKTRSPLNANTSEAAAEASSSSQKVTAEAEVEAEELFAVYEDEKAKNDALARTIDDRLQALASIKKSQADEVGTDDRKRLELEWQQLEFAIRALEQEKQHLPALDSATVLDIRTRAELYDLNLQYTSALAMLRADLSSERDALARETQLRSDLDVVSAGLSKRFVKLQRKSQQDLTSESAIRELNRKFKREEQRFKELLAQLIDMGTSLFGPDSRKVVTLRHYLDEFMNQAWDKPLDPWVSSTKLAMRRTGGEVDDAMIEFFIRANIIVPHPKDSRRWRLVGFHKSTRG</sequence>
<dbReference type="OrthoDB" id="9445768at2759"/>
<feature type="compositionally biased region" description="Low complexity" evidence="8">
    <location>
        <begin position="36"/>
        <end position="49"/>
    </location>
</feature>
<evidence type="ECO:0000256" key="6">
    <source>
        <dbReference type="ARBA" id="ARBA00023242"/>
    </source>
</evidence>
<keyword evidence="7" id="KW-0137">Centromere</keyword>
<proteinExistence type="inferred from homology"/>
<keyword evidence="4" id="KW-0158">Chromosome</keyword>
<evidence type="ECO:0000256" key="7">
    <source>
        <dbReference type="ARBA" id="ARBA00023328"/>
    </source>
</evidence>